<dbReference type="InterPro" id="IPR008141">
    <property type="entry name" value="Ala_DH"/>
</dbReference>
<dbReference type="InterPro" id="IPR007886">
    <property type="entry name" value="AlaDH/PNT_N"/>
</dbReference>
<dbReference type="PROSITE" id="PS00837">
    <property type="entry name" value="ALADH_PNT_2"/>
    <property type="match status" value="1"/>
</dbReference>
<feature type="domain" description="Alanine dehydrogenase/pyridine nucleotide transhydrogenase NAD(H)-binding" evidence="5">
    <location>
        <begin position="70"/>
        <end position="218"/>
    </location>
</feature>
<dbReference type="FunFam" id="3.40.50.720:FF:000049">
    <property type="entry name" value="Alanine dehydrogenase"/>
    <property type="match status" value="1"/>
</dbReference>
<organism evidence="7 8">
    <name type="scientific">Candidatus Desulfacyla euxinica</name>
    <dbReference type="NCBI Taxonomy" id="2841693"/>
    <lineage>
        <taxon>Bacteria</taxon>
        <taxon>Deltaproteobacteria</taxon>
        <taxon>Candidatus Desulfacyla</taxon>
    </lineage>
</organism>
<dbReference type="AlphaFoldDB" id="A0A8J6T823"/>
<dbReference type="CDD" id="cd05305">
    <property type="entry name" value="L-AlaDH"/>
    <property type="match status" value="1"/>
</dbReference>
<comment type="caution">
    <text evidence="7">The sequence shown here is derived from an EMBL/GenBank/DDBJ whole genome shotgun (WGS) entry which is preliminary data.</text>
</comment>
<dbReference type="InterPro" id="IPR008143">
    <property type="entry name" value="Ala_DH/PNT_CS2"/>
</dbReference>
<proteinExistence type="inferred from homology"/>
<dbReference type="GO" id="GO:0005886">
    <property type="term" value="C:plasma membrane"/>
    <property type="evidence" value="ECO:0007669"/>
    <property type="project" value="TreeGrafter"/>
</dbReference>
<sequence length="291" mass="30632">SECELMRPGLTLFTYLHLAAEKDLTLAMIDHGVTGIAYETVEEANGSLPLLTPMSEVAGRMAVQVGAQYLEKKNGGRGKLLSGVPGVRPADVTILGAGVVGTNATQIALGMGASVIVLDIDADRLRYLDQVLHGRLSTMSANPYNIAEAVKRADLLIGAVLVKGAKAPCLVTREMIRRMEPGSVVVDVAVDQGGCCDTICATSHSDPVYVVDGVLHYGVTNMPGAVPRTSTYALSNATLPYLMKLAEEGVEQAIKNDTTLAKGVNIYEGKVTYEAVADALGLVYTPLSSLI</sequence>
<evidence type="ECO:0000313" key="8">
    <source>
        <dbReference type="Proteomes" id="UP000650524"/>
    </source>
</evidence>
<dbReference type="EC" id="1.4.1.1" evidence="2"/>
<dbReference type="GO" id="GO:0042853">
    <property type="term" value="P:L-alanine catabolic process"/>
    <property type="evidence" value="ECO:0007669"/>
    <property type="project" value="InterPro"/>
</dbReference>
<evidence type="ECO:0000256" key="1">
    <source>
        <dbReference type="ARBA" id="ARBA00005689"/>
    </source>
</evidence>
<dbReference type="GO" id="GO:0000286">
    <property type="term" value="F:alanine dehydrogenase activity"/>
    <property type="evidence" value="ECO:0007669"/>
    <property type="project" value="UniProtKB-EC"/>
</dbReference>
<dbReference type="Proteomes" id="UP000650524">
    <property type="component" value="Unassembled WGS sequence"/>
</dbReference>
<reference evidence="7 8" key="1">
    <citation type="submission" date="2020-08" db="EMBL/GenBank/DDBJ databases">
        <title>Bridging the membrane lipid divide: bacteria of the FCB group superphylum have the potential to synthesize archaeal ether lipids.</title>
        <authorList>
            <person name="Villanueva L."/>
            <person name="Von Meijenfeldt F.A.B."/>
            <person name="Westbye A.B."/>
            <person name="Yadav S."/>
            <person name="Hopmans E.C."/>
            <person name="Dutilh B.E."/>
            <person name="Sinninghe Damste J.S."/>
        </authorList>
    </citation>
    <scope>NUCLEOTIDE SEQUENCE [LARGE SCALE GENOMIC DNA]</scope>
    <source>
        <strain evidence="7">NIOZ-UU27</strain>
    </source>
</reference>
<evidence type="ECO:0000256" key="3">
    <source>
        <dbReference type="ARBA" id="ARBA00023002"/>
    </source>
</evidence>
<dbReference type="InterPro" id="IPR007698">
    <property type="entry name" value="AlaDH/PNT_NAD(H)-bd"/>
</dbReference>
<keyword evidence="3 7" id="KW-0560">Oxidoreductase</keyword>
<dbReference type="PANTHER" id="PTHR42795">
    <property type="entry name" value="ALANINE DEHYDROGENASE"/>
    <property type="match status" value="1"/>
</dbReference>
<protein>
    <recommendedName>
        <fullName evidence="2">alanine dehydrogenase</fullName>
        <ecNumber evidence="2">1.4.1.1</ecNumber>
    </recommendedName>
</protein>
<evidence type="ECO:0000259" key="6">
    <source>
        <dbReference type="SMART" id="SM01003"/>
    </source>
</evidence>
<dbReference type="Pfam" id="PF05222">
    <property type="entry name" value="AlaDh_PNT_N"/>
    <property type="match status" value="1"/>
</dbReference>
<dbReference type="EMBL" id="JACNJD010000189">
    <property type="protein sequence ID" value="MBC8177128.1"/>
    <property type="molecule type" value="Genomic_DNA"/>
</dbReference>
<evidence type="ECO:0000259" key="5">
    <source>
        <dbReference type="SMART" id="SM01002"/>
    </source>
</evidence>
<gene>
    <name evidence="7" type="primary">ald</name>
    <name evidence="7" type="ORF">H8E19_06950</name>
</gene>
<comment type="similarity">
    <text evidence="1">Belongs to the AlaDH/PNT family.</text>
</comment>
<dbReference type="SMART" id="SM01003">
    <property type="entry name" value="AlaDh_PNT_N"/>
    <property type="match status" value="1"/>
</dbReference>
<evidence type="ECO:0000256" key="4">
    <source>
        <dbReference type="ARBA" id="ARBA00023027"/>
    </source>
</evidence>
<feature type="domain" description="Alanine dehydrogenase/pyridine nucleotide transhydrogenase N-terminal" evidence="6">
    <location>
        <begin position="1"/>
        <end position="58"/>
    </location>
</feature>
<accession>A0A8J6T823</accession>
<dbReference type="InterPro" id="IPR036291">
    <property type="entry name" value="NAD(P)-bd_dom_sf"/>
</dbReference>
<dbReference type="Pfam" id="PF01262">
    <property type="entry name" value="AlaDh_PNT_C"/>
    <property type="match status" value="1"/>
</dbReference>
<dbReference type="SUPFAM" id="SSF52283">
    <property type="entry name" value="Formate/glycerate dehydrogenase catalytic domain-like"/>
    <property type="match status" value="1"/>
</dbReference>
<keyword evidence="4" id="KW-0520">NAD</keyword>
<dbReference type="NCBIfam" id="TIGR00518">
    <property type="entry name" value="alaDH"/>
    <property type="match status" value="1"/>
</dbReference>
<dbReference type="SUPFAM" id="SSF51735">
    <property type="entry name" value="NAD(P)-binding Rossmann-fold domains"/>
    <property type="match status" value="1"/>
</dbReference>
<name>A0A8J6T823_9DELT</name>
<feature type="non-terminal residue" evidence="7">
    <location>
        <position position="1"/>
    </location>
</feature>
<dbReference type="SMART" id="SM01002">
    <property type="entry name" value="AlaDh_PNT_C"/>
    <property type="match status" value="1"/>
</dbReference>
<evidence type="ECO:0000256" key="2">
    <source>
        <dbReference type="ARBA" id="ARBA00012897"/>
    </source>
</evidence>
<dbReference type="Gene3D" id="3.40.50.720">
    <property type="entry name" value="NAD(P)-binding Rossmann-like Domain"/>
    <property type="match status" value="1"/>
</dbReference>
<dbReference type="PANTHER" id="PTHR42795:SF1">
    <property type="entry name" value="ALANINE DEHYDROGENASE"/>
    <property type="match status" value="1"/>
</dbReference>
<evidence type="ECO:0000313" key="7">
    <source>
        <dbReference type="EMBL" id="MBC8177128.1"/>
    </source>
</evidence>